<dbReference type="Pfam" id="PF21821">
    <property type="entry name" value="Dit_like"/>
    <property type="match status" value="1"/>
</dbReference>
<reference evidence="3" key="1">
    <citation type="journal article" date="2021" name="Proc. Natl. Acad. Sci. U.S.A.">
        <title>A Catalog of Tens of Thousands of Viruses from Human Metagenomes Reveals Hidden Associations with Chronic Diseases.</title>
        <authorList>
            <person name="Tisza M.J."/>
            <person name="Buck C.B."/>
        </authorList>
    </citation>
    <scope>NUCLEOTIDE SEQUENCE</scope>
    <source>
        <strain evidence="3">Ct5xZ3</strain>
    </source>
</reference>
<evidence type="ECO:0000256" key="1">
    <source>
        <dbReference type="SAM" id="MobiDB-lite"/>
    </source>
</evidence>
<dbReference type="InterPro" id="IPR048494">
    <property type="entry name" value="Dit-like_N"/>
</dbReference>
<proteinExistence type="predicted"/>
<feature type="domain" description="Dit-like phage tail protein N-terminal" evidence="2">
    <location>
        <begin position="16"/>
        <end position="142"/>
    </location>
</feature>
<organism evidence="3">
    <name type="scientific">Myoviridae sp. ct5xZ3</name>
    <dbReference type="NCBI Taxonomy" id="2827601"/>
    <lineage>
        <taxon>Viruses</taxon>
        <taxon>Duplodnaviria</taxon>
        <taxon>Heunggongvirae</taxon>
        <taxon>Uroviricota</taxon>
        <taxon>Caudoviricetes</taxon>
    </lineage>
</organism>
<evidence type="ECO:0000313" key="3">
    <source>
        <dbReference type="EMBL" id="DAE92142.1"/>
    </source>
</evidence>
<name>A0A8S5RRQ8_9CAUD</name>
<protein>
    <recommendedName>
        <fullName evidence="2">Dit-like phage tail protein N-terminal domain-containing protein</fullName>
    </recommendedName>
</protein>
<feature type="compositionally biased region" description="Low complexity" evidence="1">
    <location>
        <begin position="154"/>
        <end position="187"/>
    </location>
</feature>
<evidence type="ECO:0000259" key="2">
    <source>
        <dbReference type="Pfam" id="PF21821"/>
    </source>
</evidence>
<dbReference type="EMBL" id="BK057794">
    <property type="protein sequence ID" value="DAE92142.1"/>
    <property type="molecule type" value="Genomic_DNA"/>
</dbReference>
<sequence>MARNKLKPTTIAGIEFDALIDDTKTMSATIPTYPVEDGFPVSDTIILDPLSLQMTLYVTNTPVTWLYKHGDSTSRVNNICNELENFWLSRKLTKIVTTDAIYTNMGITNISIKHSKEIGYAREISIAAQKVRMTQKKTVTIPKYILKSGKTKASAGTASTSKTSKSSSSSSNSSSKSGASSSSGSSGKKPDAKKKHSILYGAASGLGFI</sequence>
<feature type="region of interest" description="Disordered" evidence="1">
    <location>
        <begin position="154"/>
        <end position="194"/>
    </location>
</feature>
<accession>A0A8S5RRQ8</accession>